<comment type="caution">
    <text evidence="1">The sequence shown here is derived from an EMBL/GenBank/DDBJ whole genome shotgun (WGS) entry which is preliminary data.</text>
</comment>
<evidence type="ECO:0000313" key="2">
    <source>
        <dbReference type="Proteomes" id="UP000308760"/>
    </source>
</evidence>
<gene>
    <name evidence="1" type="ORF">FAB82_14150</name>
</gene>
<name>A0A4S8Q8Q9_9ACTN</name>
<keyword evidence="2" id="KW-1185">Reference proteome</keyword>
<proteinExistence type="predicted"/>
<evidence type="ECO:0008006" key="3">
    <source>
        <dbReference type="Google" id="ProtNLM"/>
    </source>
</evidence>
<dbReference type="EMBL" id="STGY01000055">
    <property type="protein sequence ID" value="THV40787.1"/>
    <property type="molecule type" value="Genomic_DNA"/>
</dbReference>
<organism evidence="1 2">
    <name type="scientific">Glycomyces buryatensis</name>
    <dbReference type="NCBI Taxonomy" id="2570927"/>
    <lineage>
        <taxon>Bacteria</taxon>
        <taxon>Bacillati</taxon>
        <taxon>Actinomycetota</taxon>
        <taxon>Actinomycetes</taxon>
        <taxon>Glycomycetales</taxon>
        <taxon>Glycomycetaceae</taxon>
        <taxon>Glycomyces</taxon>
    </lineage>
</organism>
<dbReference type="OrthoDB" id="4424518at2"/>
<sequence length="207" mass="21149">MKQEIEFPVIAKRLLAAAGAGLFGLAALTACDAAASDGSGGSTDSGGDTAEKAAETCEVAPAEEGAGTDFEAPLATCQAASIPGWDVAVTAVELDATETVLDANTFNEDVADGTQYLMYTLTAINTGDAAADPFLDLTTSVDIGDLRYDETCGVLPNDMVDVGEIAPGDSFTANDCDFIDSEGAESAVLAVSSLMDMESTEVYFKLG</sequence>
<dbReference type="Proteomes" id="UP000308760">
    <property type="component" value="Unassembled WGS sequence"/>
</dbReference>
<protein>
    <recommendedName>
        <fullName evidence="3">DUF4352 domain-containing protein</fullName>
    </recommendedName>
</protein>
<evidence type="ECO:0000313" key="1">
    <source>
        <dbReference type="EMBL" id="THV40787.1"/>
    </source>
</evidence>
<accession>A0A4S8Q8Q9</accession>
<dbReference type="AlphaFoldDB" id="A0A4S8Q8Q9"/>
<reference evidence="1 2" key="2">
    <citation type="submission" date="2019-05" db="EMBL/GenBank/DDBJ databases">
        <title>Glycomyces buryatensis sp. nov.</title>
        <authorList>
            <person name="Nikitina E."/>
        </authorList>
    </citation>
    <scope>NUCLEOTIDE SEQUENCE [LARGE SCALE GENOMIC DNA]</scope>
    <source>
        <strain evidence="1 2">18</strain>
    </source>
</reference>
<dbReference type="RefSeq" id="WP_136535186.1">
    <property type="nucleotide sequence ID" value="NZ_STGY01000055.1"/>
</dbReference>
<dbReference type="PROSITE" id="PS51257">
    <property type="entry name" value="PROKAR_LIPOPROTEIN"/>
    <property type="match status" value="1"/>
</dbReference>
<reference evidence="2" key="1">
    <citation type="submission" date="2019-04" db="EMBL/GenBank/DDBJ databases">
        <title>Nocardioides xinjiangensis sp. nov.</title>
        <authorList>
            <person name="Liu S."/>
        </authorList>
    </citation>
    <scope>NUCLEOTIDE SEQUENCE [LARGE SCALE GENOMIC DNA]</scope>
    <source>
        <strain evidence="2">18</strain>
    </source>
</reference>